<dbReference type="Proteomes" id="UP001341281">
    <property type="component" value="Chromosome 03"/>
</dbReference>
<evidence type="ECO:0000313" key="2">
    <source>
        <dbReference type="EMBL" id="WVZ66289.1"/>
    </source>
</evidence>
<organism evidence="2 3">
    <name type="scientific">Paspalum notatum var. saurae</name>
    <dbReference type="NCBI Taxonomy" id="547442"/>
    <lineage>
        <taxon>Eukaryota</taxon>
        <taxon>Viridiplantae</taxon>
        <taxon>Streptophyta</taxon>
        <taxon>Embryophyta</taxon>
        <taxon>Tracheophyta</taxon>
        <taxon>Spermatophyta</taxon>
        <taxon>Magnoliopsida</taxon>
        <taxon>Liliopsida</taxon>
        <taxon>Poales</taxon>
        <taxon>Poaceae</taxon>
        <taxon>PACMAD clade</taxon>
        <taxon>Panicoideae</taxon>
        <taxon>Andropogonodae</taxon>
        <taxon>Paspaleae</taxon>
        <taxon>Paspalinae</taxon>
        <taxon>Paspalum</taxon>
    </lineage>
</organism>
<accession>A0AAQ3T5G7</accession>
<reference evidence="2 3" key="1">
    <citation type="submission" date="2024-02" db="EMBL/GenBank/DDBJ databases">
        <title>High-quality chromosome-scale genome assembly of Pensacola bahiagrass (Paspalum notatum Flugge var. saurae).</title>
        <authorList>
            <person name="Vega J.M."/>
            <person name="Podio M."/>
            <person name="Orjuela J."/>
            <person name="Siena L.A."/>
            <person name="Pessino S.C."/>
            <person name="Combes M.C."/>
            <person name="Mariac C."/>
            <person name="Albertini E."/>
            <person name="Pupilli F."/>
            <person name="Ortiz J.P.A."/>
            <person name="Leblanc O."/>
        </authorList>
    </citation>
    <scope>NUCLEOTIDE SEQUENCE [LARGE SCALE GENOMIC DNA]</scope>
    <source>
        <strain evidence="2">R1</strain>
        <tissue evidence="2">Leaf</tissue>
    </source>
</reference>
<proteinExistence type="predicted"/>
<keyword evidence="3" id="KW-1185">Reference proteome</keyword>
<protein>
    <submittedName>
        <fullName evidence="2">Uncharacterized protein</fullName>
    </submittedName>
</protein>
<evidence type="ECO:0000256" key="1">
    <source>
        <dbReference type="SAM" id="MobiDB-lite"/>
    </source>
</evidence>
<dbReference type="AlphaFoldDB" id="A0AAQ3T5G7"/>
<evidence type="ECO:0000313" key="3">
    <source>
        <dbReference type="Proteomes" id="UP001341281"/>
    </source>
</evidence>
<gene>
    <name evidence="2" type="ORF">U9M48_015532</name>
</gene>
<name>A0AAQ3T5G7_PASNO</name>
<feature type="region of interest" description="Disordered" evidence="1">
    <location>
        <begin position="47"/>
        <end position="66"/>
    </location>
</feature>
<dbReference type="EMBL" id="CP144747">
    <property type="protein sequence ID" value="WVZ66289.1"/>
    <property type="molecule type" value="Genomic_DNA"/>
</dbReference>
<sequence length="146" mass="14898">MVWSVALAADAGAEGRHGAARGASNRWYAPVPVPVVAPAAIQERLGRCGSGRRDGGRHGAAGEARDDAGRVGAEGIAARIVAVARAARALLGSSPAAGPVQLESSPAVGFGVAMCIEGQCGAREKRKGRRKGYRCLSIPIALNFSR</sequence>